<organism evidence="2 3">
    <name type="scientific">Trifolium subterraneum</name>
    <name type="common">Subterranean clover</name>
    <dbReference type="NCBI Taxonomy" id="3900"/>
    <lineage>
        <taxon>Eukaryota</taxon>
        <taxon>Viridiplantae</taxon>
        <taxon>Streptophyta</taxon>
        <taxon>Embryophyta</taxon>
        <taxon>Tracheophyta</taxon>
        <taxon>Spermatophyta</taxon>
        <taxon>Magnoliopsida</taxon>
        <taxon>eudicotyledons</taxon>
        <taxon>Gunneridae</taxon>
        <taxon>Pentapetalae</taxon>
        <taxon>rosids</taxon>
        <taxon>fabids</taxon>
        <taxon>Fabales</taxon>
        <taxon>Fabaceae</taxon>
        <taxon>Papilionoideae</taxon>
        <taxon>50 kb inversion clade</taxon>
        <taxon>NPAAA clade</taxon>
        <taxon>Hologalegina</taxon>
        <taxon>IRL clade</taxon>
        <taxon>Trifolieae</taxon>
        <taxon>Trifolium</taxon>
    </lineage>
</organism>
<keyword evidence="1" id="KW-0472">Membrane</keyword>
<feature type="transmembrane region" description="Helical" evidence="1">
    <location>
        <begin position="12"/>
        <end position="30"/>
    </location>
</feature>
<protein>
    <submittedName>
        <fullName evidence="2">Uncharacterized protein</fullName>
    </submittedName>
</protein>
<gene>
    <name evidence="2" type="ORF">TSUD_257080</name>
</gene>
<accession>A0A2Z6MXE0</accession>
<keyword evidence="3" id="KW-1185">Reference proteome</keyword>
<name>A0A2Z6MXE0_TRISU</name>
<keyword evidence="1" id="KW-1133">Transmembrane helix</keyword>
<evidence type="ECO:0000313" key="3">
    <source>
        <dbReference type="Proteomes" id="UP000242715"/>
    </source>
</evidence>
<evidence type="ECO:0000256" key="1">
    <source>
        <dbReference type="SAM" id="Phobius"/>
    </source>
</evidence>
<dbReference type="Proteomes" id="UP000242715">
    <property type="component" value="Unassembled WGS sequence"/>
</dbReference>
<feature type="transmembrane region" description="Helical" evidence="1">
    <location>
        <begin position="42"/>
        <end position="61"/>
    </location>
</feature>
<proteinExistence type="predicted"/>
<dbReference type="EMBL" id="DF973371">
    <property type="protein sequence ID" value="GAU28380.1"/>
    <property type="molecule type" value="Genomic_DNA"/>
</dbReference>
<feature type="transmembrane region" description="Helical" evidence="1">
    <location>
        <begin position="77"/>
        <end position="98"/>
    </location>
</feature>
<reference evidence="3" key="1">
    <citation type="journal article" date="2017" name="Front. Plant Sci.">
        <title>Climate Clever Clovers: New Paradigm to Reduce the Environmental Footprint of Ruminants by Breeding Low Methanogenic Forages Utilizing Haplotype Variation.</title>
        <authorList>
            <person name="Kaur P."/>
            <person name="Appels R."/>
            <person name="Bayer P.E."/>
            <person name="Keeble-Gagnere G."/>
            <person name="Wang J."/>
            <person name="Hirakawa H."/>
            <person name="Shirasawa K."/>
            <person name="Vercoe P."/>
            <person name="Stefanova K."/>
            <person name="Durmic Z."/>
            <person name="Nichols P."/>
            <person name="Revell C."/>
            <person name="Isobe S.N."/>
            <person name="Edwards D."/>
            <person name="Erskine W."/>
        </authorList>
    </citation>
    <scope>NUCLEOTIDE SEQUENCE [LARGE SCALE GENOMIC DNA]</scope>
    <source>
        <strain evidence="3">cv. Daliak</strain>
    </source>
</reference>
<keyword evidence="1" id="KW-0812">Transmembrane</keyword>
<dbReference type="AlphaFoldDB" id="A0A2Z6MXE0"/>
<sequence length="99" mass="10659">MFLSSVNCSWIGWVLTVVAFAAINFCFRRASSLRLVSAVQDSQLLVCPLLLSVSASVFAGFDCVSLSDSGVACSWCLWWSFGSILLTLAASSRCAAVFY</sequence>
<evidence type="ECO:0000313" key="2">
    <source>
        <dbReference type="EMBL" id="GAU28380.1"/>
    </source>
</evidence>